<keyword evidence="1" id="KW-0472">Membrane</keyword>
<accession>A0A1T5MF12</accession>
<evidence type="ECO:0000313" key="2">
    <source>
        <dbReference type="EMBL" id="SKC86831.1"/>
    </source>
</evidence>
<evidence type="ECO:0000256" key="1">
    <source>
        <dbReference type="SAM" id="Phobius"/>
    </source>
</evidence>
<sequence>MEKGTLKILGIFAGAAVVVTLTAVIMTKGPDWIIDTIDWVKAELGM</sequence>
<gene>
    <name evidence="2" type="ORF">SAMN02194393_04579</name>
</gene>
<feature type="transmembrane region" description="Helical" evidence="1">
    <location>
        <begin position="6"/>
        <end position="26"/>
    </location>
</feature>
<organism evidence="2 3">
    <name type="scientific">Maledivibacter halophilus</name>
    <dbReference type="NCBI Taxonomy" id="36842"/>
    <lineage>
        <taxon>Bacteria</taxon>
        <taxon>Bacillati</taxon>
        <taxon>Bacillota</taxon>
        <taxon>Clostridia</taxon>
        <taxon>Peptostreptococcales</taxon>
        <taxon>Caminicellaceae</taxon>
        <taxon>Maledivibacter</taxon>
    </lineage>
</organism>
<evidence type="ECO:0000313" key="3">
    <source>
        <dbReference type="Proteomes" id="UP000190285"/>
    </source>
</evidence>
<proteinExistence type="predicted"/>
<dbReference type="RefSeq" id="WP_170917553.1">
    <property type="nucleotide sequence ID" value="NZ_FUZT01000015.1"/>
</dbReference>
<keyword evidence="3" id="KW-1185">Reference proteome</keyword>
<protein>
    <submittedName>
        <fullName evidence="2">Uncharacterized protein</fullName>
    </submittedName>
</protein>
<keyword evidence="1" id="KW-0812">Transmembrane</keyword>
<keyword evidence="1" id="KW-1133">Transmembrane helix</keyword>
<dbReference type="Proteomes" id="UP000190285">
    <property type="component" value="Unassembled WGS sequence"/>
</dbReference>
<dbReference type="AlphaFoldDB" id="A0A1T5MF12"/>
<dbReference type="EMBL" id="FUZT01000015">
    <property type="protein sequence ID" value="SKC86831.1"/>
    <property type="molecule type" value="Genomic_DNA"/>
</dbReference>
<reference evidence="2 3" key="1">
    <citation type="submission" date="2017-02" db="EMBL/GenBank/DDBJ databases">
        <authorList>
            <person name="Peterson S.W."/>
        </authorList>
    </citation>
    <scope>NUCLEOTIDE SEQUENCE [LARGE SCALE GENOMIC DNA]</scope>
    <source>
        <strain evidence="2 3">M1</strain>
    </source>
</reference>
<dbReference type="STRING" id="36842.SAMN02194393_04579"/>
<name>A0A1T5MF12_9FIRM</name>